<name>A0A0L6VYX3_9FIRM</name>
<dbReference type="FunFam" id="1.10.10.60:FF:000141">
    <property type="entry name" value="TetR family transcriptional regulator"/>
    <property type="match status" value="1"/>
</dbReference>
<dbReference type="InterPro" id="IPR009057">
    <property type="entry name" value="Homeodomain-like_sf"/>
</dbReference>
<dbReference type="Proteomes" id="UP000037175">
    <property type="component" value="Unassembled WGS sequence"/>
</dbReference>
<organism evidence="6 7">
    <name type="scientific">Thermincola ferriacetica</name>
    <dbReference type="NCBI Taxonomy" id="281456"/>
    <lineage>
        <taxon>Bacteria</taxon>
        <taxon>Bacillati</taxon>
        <taxon>Bacillota</taxon>
        <taxon>Clostridia</taxon>
        <taxon>Eubacteriales</taxon>
        <taxon>Thermincolaceae</taxon>
        <taxon>Thermincola</taxon>
    </lineage>
</organism>
<sequence length="206" mass="23609">MRGDTEKLSFKQRQILEREEQILNVARRMFAEKGFYGTNLNDVAAEVGIARGTIYLHFPTKEQLLAAIIRKADEQLMARLSGVIKPLDDPLTKLEKIFRQYLQTCHEYEDLIRVMSHELRRAVGSRLYEEKGNKSVTVLVENTINEAKAKGLVDPEIDTTIASRAFFSVVTVETFKEAREDKNLSVEKIIESALKIYFQGIASRRE</sequence>
<keyword evidence="3" id="KW-0804">Transcription</keyword>
<dbReference type="Gene3D" id="1.10.10.60">
    <property type="entry name" value="Homeodomain-like"/>
    <property type="match status" value="1"/>
</dbReference>
<dbReference type="SUPFAM" id="SSF46689">
    <property type="entry name" value="Homeodomain-like"/>
    <property type="match status" value="1"/>
</dbReference>
<keyword evidence="7" id="KW-1185">Reference proteome</keyword>
<dbReference type="GO" id="GO:0045892">
    <property type="term" value="P:negative regulation of DNA-templated transcription"/>
    <property type="evidence" value="ECO:0007669"/>
    <property type="project" value="UniProtKB-ARBA"/>
</dbReference>
<reference evidence="7" key="1">
    <citation type="submission" date="2015-07" db="EMBL/GenBank/DDBJ databases">
        <title>Complete Genome of Thermincola ferriacetica strain Z-0001T.</title>
        <authorList>
            <person name="Lusk B."/>
            <person name="Badalamenti J.P."/>
            <person name="Parameswaran P."/>
            <person name="Bond D.R."/>
            <person name="Torres C.I."/>
        </authorList>
    </citation>
    <scope>NUCLEOTIDE SEQUENCE [LARGE SCALE GENOMIC DNA]</scope>
    <source>
        <strain evidence="7">Z-0001</strain>
    </source>
</reference>
<dbReference type="AlphaFoldDB" id="A0A0L6VYX3"/>
<evidence type="ECO:0000256" key="4">
    <source>
        <dbReference type="PROSITE-ProRule" id="PRU00335"/>
    </source>
</evidence>
<protein>
    <submittedName>
        <fullName evidence="6">Transcriptional regulator, TetR family</fullName>
    </submittedName>
</protein>
<dbReference type="Pfam" id="PF00440">
    <property type="entry name" value="TetR_N"/>
    <property type="match status" value="1"/>
</dbReference>
<evidence type="ECO:0000256" key="2">
    <source>
        <dbReference type="ARBA" id="ARBA00023125"/>
    </source>
</evidence>
<dbReference type="PROSITE" id="PS50977">
    <property type="entry name" value="HTH_TETR_2"/>
    <property type="match status" value="1"/>
</dbReference>
<dbReference type="GO" id="GO:0003677">
    <property type="term" value="F:DNA binding"/>
    <property type="evidence" value="ECO:0007669"/>
    <property type="project" value="UniProtKB-UniRule"/>
</dbReference>
<evidence type="ECO:0000256" key="1">
    <source>
        <dbReference type="ARBA" id="ARBA00023015"/>
    </source>
</evidence>
<dbReference type="RefSeq" id="WP_052218939.1">
    <property type="nucleotide sequence ID" value="NZ_LGTE01000030.1"/>
</dbReference>
<gene>
    <name evidence="6" type="ORF">Tfer_2975</name>
</gene>
<dbReference type="InterPro" id="IPR001647">
    <property type="entry name" value="HTH_TetR"/>
</dbReference>
<evidence type="ECO:0000313" key="6">
    <source>
        <dbReference type="EMBL" id="KNZ68455.1"/>
    </source>
</evidence>
<keyword evidence="2 4" id="KW-0238">DNA-binding</keyword>
<dbReference type="InterPro" id="IPR050624">
    <property type="entry name" value="HTH-type_Tx_Regulator"/>
</dbReference>
<evidence type="ECO:0000259" key="5">
    <source>
        <dbReference type="PROSITE" id="PS50977"/>
    </source>
</evidence>
<dbReference type="PANTHER" id="PTHR43479">
    <property type="entry name" value="ACREF/ENVCD OPERON REPRESSOR-RELATED"/>
    <property type="match status" value="1"/>
</dbReference>
<accession>A0A0L6VYX3</accession>
<comment type="caution">
    <text evidence="6">The sequence shown here is derived from an EMBL/GenBank/DDBJ whole genome shotgun (WGS) entry which is preliminary data.</text>
</comment>
<dbReference type="PRINTS" id="PR00455">
    <property type="entry name" value="HTHTETR"/>
</dbReference>
<keyword evidence="1" id="KW-0805">Transcription regulation</keyword>
<evidence type="ECO:0000313" key="7">
    <source>
        <dbReference type="Proteomes" id="UP000037175"/>
    </source>
</evidence>
<proteinExistence type="predicted"/>
<evidence type="ECO:0000256" key="3">
    <source>
        <dbReference type="ARBA" id="ARBA00023163"/>
    </source>
</evidence>
<dbReference type="Gene3D" id="1.10.357.10">
    <property type="entry name" value="Tetracycline Repressor, domain 2"/>
    <property type="match status" value="1"/>
</dbReference>
<feature type="DNA-binding region" description="H-T-H motif" evidence="4">
    <location>
        <begin position="39"/>
        <end position="58"/>
    </location>
</feature>
<dbReference type="PANTHER" id="PTHR43479:SF11">
    <property type="entry name" value="ACREF_ENVCD OPERON REPRESSOR-RELATED"/>
    <property type="match status" value="1"/>
</dbReference>
<feature type="domain" description="HTH tetR-type" evidence="5">
    <location>
        <begin position="16"/>
        <end position="76"/>
    </location>
</feature>
<dbReference type="EMBL" id="LGTE01000030">
    <property type="protein sequence ID" value="KNZ68455.1"/>
    <property type="molecule type" value="Genomic_DNA"/>
</dbReference>
<dbReference type="InterPro" id="IPR036271">
    <property type="entry name" value="Tet_transcr_reg_TetR-rel_C_sf"/>
</dbReference>
<dbReference type="SUPFAM" id="SSF48498">
    <property type="entry name" value="Tetracyclin repressor-like, C-terminal domain"/>
    <property type="match status" value="1"/>
</dbReference>